<sequence length="180" mass="19835">MESSIWVWLILGAFLALAILKAFAERQAYAVAKAAYRDALEALAADPTNTTLRQAALQRGRDLAAAVQQDNDRHTKPRRPPLDEMAIRNDLDAIYTGVSSTPVSLANELTALATLHREGILSDAELARLKQRLTGAPSGVQDLIQLLRGLKALEREGVLSEGEFNLKKWDLLAKRLPLER</sequence>
<name>A0A9X0WIN9_9GAMM</name>
<dbReference type="EMBL" id="NRSD01000010">
    <property type="protein sequence ID" value="MBK1645205.1"/>
    <property type="molecule type" value="Genomic_DNA"/>
</dbReference>
<dbReference type="Proteomes" id="UP001138802">
    <property type="component" value="Unassembled WGS sequence"/>
</dbReference>
<comment type="caution">
    <text evidence="1">The sequence shown here is derived from an EMBL/GenBank/DDBJ whole genome shotgun (WGS) entry which is preliminary data.</text>
</comment>
<proteinExistence type="predicted"/>
<reference evidence="1 2" key="1">
    <citation type="journal article" date="2020" name="Microorganisms">
        <title>Osmotic Adaptation and Compatible Solute Biosynthesis of Phototrophic Bacteria as Revealed from Genome Analyses.</title>
        <authorList>
            <person name="Imhoff J.F."/>
            <person name="Rahn T."/>
            <person name="Kunzel S."/>
            <person name="Keller A."/>
            <person name="Neulinger S.C."/>
        </authorList>
    </citation>
    <scope>NUCLEOTIDE SEQUENCE [LARGE SCALE GENOMIC DNA]</scope>
    <source>
        <strain evidence="1 2">DSM 21303</strain>
    </source>
</reference>
<dbReference type="AlphaFoldDB" id="A0A9X0WIN9"/>
<protein>
    <recommendedName>
        <fullName evidence="3">SHOCT domain-containing protein</fullName>
    </recommendedName>
</protein>
<evidence type="ECO:0000313" key="1">
    <source>
        <dbReference type="EMBL" id="MBK1645205.1"/>
    </source>
</evidence>
<keyword evidence="2" id="KW-1185">Reference proteome</keyword>
<evidence type="ECO:0008006" key="3">
    <source>
        <dbReference type="Google" id="ProtNLM"/>
    </source>
</evidence>
<accession>A0A9X0WIN9</accession>
<dbReference type="RefSeq" id="WP_200388011.1">
    <property type="nucleotide sequence ID" value="NZ_NRSD01000010.1"/>
</dbReference>
<organism evidence="1 2">
    <name type="scientific">Thiocapsa imhoffii</name>
    <dbReference type="NCBI Taxonomy" id="382777"/>
    <lineage>
        <taxon>Bacteria</taxon>
        <taxon>Pseudomonadati</taxon>
        <taxon>Pseudomonadota</taxon>
        <taxon>Gammaproteobacteria</taxon>
        <taxon>Chromatiales</taxon>
        <taxon>Chromatiaceae</taxon>
        <taxon>Thiocapsa</taxon>
    </lineage>
</organism>
<gene>
    <name evidence="1" type="ORF">CKO25_11240</name>
</gene>
<evidence type="ECO:0000313" key="2">
    <source>
        <dbReference type="Proteomes" id="UP001138802"/>
    </source>
</evidence>